<feature type="binding site" evidence="12">
    <location>
        <begin position="23"/>
        <end position="30"/>
    </location>
    <ligand>
        <name>ATP</name>
        <dbReference type="ChEBI" id="CHEBI:30616"/>
    </ligand>
</feature>
<dbReference type="NCBIfam" id="TIGR00041">
    <property type="entry name" value="DTMP_kinase"/>
    <property type="match status" value="1"/>
</dbReference>
<keyword evidence="5 12" id="KW-0545">Nucleotide biosynthesis</keyword>
<name>A0AA96JVS3_9BACT</name>
<dbReference type="Proteomes" id="UP001302494">
    <property type="component" value="Chromosome"/>
</dbReference>
<dbReference type="KEGG" id="nneo:PQG83_20360"/>
<keyword evidence="16" id="KW-1185">Reference proteome</keyword>
<dbReference type="InterPro" id="IPR039430">
    <property type="entry name" value="Thymidylate_kin-like_dom"/>
</dbReference>
<feature type="region of interest" description="Disordered" evidence="13">
    <location>
        <begin position="242"/>
        <end position="265"/>
    </location>
</feature>
<evidence type="ECO:0000256" key="4">
    <source>
        <dbReference type="ARBA" id="ARBA00022679"/>
    </source>
</evidence>
<organism evidence="15 16">
    <name type="scientific">Candidatus Nitrospira neomarina</name>
    <dbReference type="NCBI Taxonomy" id="3020899"/>
    <lineage>
        <taxon>Bacteria</taxon>
        <taxon>Pseudomonadati</taxon>
        <taxon>Nitrospirota</taxon>
        <taxon>Nitrospiria</taxon>
        <taxon>Nitrospirales</taxon>
        <taxon>Nitrospiraceae</taxon>
        <taxon>Nitrospira</taxon>
    </lineage>
</organism>
<dbReference type="SUPFAM" id="SSF52540">
    <property type="entry name" value="P-loop containing nucleoside triphosphate hydrolases"/>
    <property type="match status" value="1"/>
</dbReference>
<feature type="compositionally biased region" description="Basic residues" evidence="13">
    <location>
        <begin position="256"/>
        <end position="265"/>
    </location>
</feature>
<comment type="catalytic activity">
    <reaction evidence="10 12">
        <text>dTMP + ATP = dTDP + ADP</text>
        <dbReference type="Rhea" id="RHEA:13517"/>
        <dbReference type="ChEBI" id="CHEBI:30616"/>
        <dbReference type="ChEBI" id="CHEBI:58369"/>
        <dbReference type="ChEBI" id="CHEBI:63528"/>
        <dbReference type="ChEBI" id="CHEBI:456216"/>
        <dbReference type="EC" id="2.7.4.9"/>
    </reaction>
</comment>
<evidence type="ECO:0000256" key="2">
    <source>
        <dbReference type="ARBA" id="ARBA00012980"/>
    </source>
</evidence>
<dbReference type="FunFam" id="3.40.50.300:FF:000225">
    <property type="entry name" value="Thymidylate kinase"/>
    <property type="match status" value="1"/>
</dbReference>
<protein>
    <recommendedName>
        <fullName evidence="3 12">Thymidylate kinase</fullName>
        <ecNumber evidence="2 12">2.7.4.9</ecNumber>
    </recommendedName>
    <alternativeName>
        <fullName evidence="9 12">dTMP kinase</fullName>
    </alternativeName>
</protein>
<evidence type="ECO:0000256" key="6">
    <source>
        <dbReference type="ARBA" id="ARBA00022741"/>
    </source>
</evidence>
<evidence type="ECO:0000313" key="16">
    <source>
        <dbReference type="Proteomes" id="UP001302494"/>
    </source>
</evidence>
<evidence type="ECO:0000259" key="14">
    <source>
        <dbReference type="Pfam" id="PF02223"/>
    </source>
</evidence>
<reference evidence="15 16" key="1">
    <citation type="submission" date="2023-01" db="EMBL/GenBank/DDBJ databases">
        <title>Cultivation and genomic characterization of new, ubiquitous marine nitrite-oxidizing bacteria from the Nitrospirales.</title>
        <authorList>
            <person name="Mueller A.J."/>
            <person name="Daebeler A."/>
            <person name="Herbold C.W."/>
            <person name="Kirkegaard R.H."/>
            <person name="Daims H."/>
        </authorList>
    </citation>
    <scope>NUCLEOTIDE SEQUENCE [LARGE SCALE GENOMIC DNA]</scope>
    <source>
        <strain evidence="15 16">DK</strain>
    </source>
</reference>
<evidence type="ECO:0000313" key="15">
    <source>
        <dbReference type="EMBL" id="WNM62067.1"/>
    </source>
</evidence>
<dbReference type="GO" id="GO:0005829">
    <property type="term" value="C:cytosol"/>
    <property type="evidence" value="ECO:0007669"/>
    <property type="project" value="TreeGrafter"/>
</dbReference>
<dbReference type="PROSITE" id="PS01331">
    <property type="entry name" value="THYMIDYLATE_KINASE"/>
    <property type="match status" value="1"/>
</dbReference>
<dbReference type="AlphaFoldDB" id="A0AA96JVS3"/>
<evidence type="ECO:0000256" key="13">
    <source>
        <dbReference type="SAM" id="MobiDB-lite"/>
    </source>
</evidence>
<evidence type="ECO:0000256" key="3">
    <source>
        <dbReference type="ARBA" id="ARBA00017144"/>
    </source>
</evidence>
<keyword evidence="4 12" id="KW-0808">Transferase</keyword>
<dbReference type="GO" id="GO:0004798">
    <property type="term" value="F:dTMP kinase activity"/>
    <property type="evidence" value="ECO:0007669"/>
    <property type="project" value="UniProtKB-UniRule"/>
</dbReference>
<evidence type="ECO:0000256" key="1">
    <source>
        <dbReference type="ARBA" id="ARBA00009776"/>
    </source>
</evidence>
<dbReference type="RefSeq" id="WP_312745014.1">
    <property type="nucleotide sequence ID" value="NZ_CP116968.1"/>
</dbReference>
<dbReference type="PANTHER" id="PTHR10344">
    <property type="entry name" value="THYMIDYLATE KINASE"/>
    <property type="match status" value="1"/>
</dbReference>
<comment type="function">
    <text evidence="11 12">Phosphorylation of dTMP to form dTDP in both de novo and salvage pathways of dTTP synthesis.</text>
</comment>
<dbReference type="HAMAP" id="MF_00165">
    <property type="entry name" value="Thymidylate_kinase"/>
    <property type="match status" value="1"/>
</dbReference>
<dbReference type="Gene3D" id="3.40.50.300">
    <property type="entry name" value="P-loop containing nucleotide triphosphate hydrolases"/>
    <property type="match status" value="1"/>
</dbReference>
<dbReference type="GO" id="GO:0006233">
    <property type="term" value="P:dTDP biosynthetic process"/>
    <property type="evidence" value="ECO:0007669"/>
    <property type="project" value="InterPro"/>
</dbReference>
<dbReference type="InterPro" id="IPR018094">
    <property type="entry name" value="Thymidylate_kinase"/>
</dbReference>
<dbReference type="GO" id="GO:0006227">
    <property type="term" value="P:dUDP biosynthetic process"/>
    <property type="evidence" value="ECO:0007669"/>
    <property type="project" value="TreeGrafter"/>
</dbReference>
<dbReference type="EMBL" id="CP116968">
    <property type="protein sequence ID" value="WNM62067.1"/>
    <property type="molecule type" value="Genomic_DNA"/>
</dbReference>
<evidence type="ECO:0000256" key="12">
    <source>
        <dbReference type="HAMAP-Rule" id="MF_00165"/>
    </source>
</evidence>
<feature type="domain" description="Thymidylate kinase-like" evidence="14">
    <location>
        <begin position="21"/>
        <end position="214"/>
    </location>
</feature>
<keyword evidence="7 12" id="KW-0418">Kinase</keyword>
<evidence type="ECO:0000256" key="7">
    <source>
        <dbReference type="ARBA" id="ARBA00022777"/>
    </source>
</evidence>
<dbReference type="PANTHER" id="PTHR10344:SF4">
    <property type="entry name" value="UMP-CMP KINASE 2, MITOCHONDRIAL"/>
    <property type="match status" value="1"/>
</dbReference>
<dbReference type="InterPro" id="IPR018095">
    <property type="entry name" value="Thymidylate_kin_CS"/>
</dbReference>
<dbReference type="GO" id="GO:0005524">
    <property type="term" value="F:ATP binding"/>
    <property type="evidence" value="ECO:0007669"/>
    <property type="project" value="UniProtKB-UniRule"/>
</dbReference>
<dbReference type="CDD" id="cd01672">
    <property type="entry name" value="TMPK"/>
    <property type="match status" value="1"/>
</dbReference>
<comment type="similarity">
    <text evidence="1 12">Belongs to the thymidylate kinase family.</text>
</comment>
<proteinExistence type="inferred from homology"/>
<dbReference type="Pfam" id="PF02223">
    <property type="entry name" value="Thymidylate_kin"/>
    <property type="match status" value="1"/>
</dbReference>
<evidence type="ECO:0000256" key="9">
    <source>
        <dbReference type="ARBA" id="ARBA00029962"/>
    </source>
</evidence>
<accession>A0AA96JVS3</accession>
<evidence type="ECO:0000256" key="8">
    <source>
        <dbReference type="ARBA" id="ARBA00022840"/>
    </source>
</evidence>
<evidence type="ECO:0000256" key="11">
    <source>
        <dbReference type="ARBA" id="ARBA00057735"/>
    </source>
</evidence>
<dbReference type="GO" id="GO:0006235">
    <property type="term" value="P:dTTP biosynthetic process"/>
    <property type="evidence" value="ECO:0007669"/>
    <property type="project" value="UniProtKB-UniRule"/>
</dbReference>
<sequence>MKPRNHAKGNQSLSSGLFITFEGTEGSGKTTQCHRLARGLRAQGYQVLETREPGGTPLSEAIRRLLLSHSKTKSNKEIITPECETALIFAARSQHVAHVIRPALLKGMIVLCDRFFDSTLAYQGYGRHRDITFLKHSHQFATEGLTPHLTFLLDLPTQEGLARRQQARHQNRLDQESLDFHQRVRRGFIALAKQHPQRIQTLDARQSPEILNALITSEMTRLIQSLPSTCLAHITPQPRRIIKRVRTKGTPQHGVSRSHRASTPN</sequence>
<keyword evidence="8 12" id="KW-0067">ATP-binding</keyword>
<evidence type="ECO:0000256" key="5">
    <source>
        <dbReference type="ARBA" id="ARBA00022727"/>
    </source>
</evidence>
<keyword evidence="6 12" id="KW-0547">Nucleotide-binding</keyword>
<gene>
    <name evidence="12 15" type="primary">tmk</name>
    <name evidence="15" type="ORF">PQG83_20360</name>
</gene>
<dbReference type="EC" id="2.7.4.9" evidence="2 12"/>
<dbReference type="InterPro" id="IPR027417">
    <property type="entry name" value="P-loop_NTPase"/>
</dbReference>
<evidence type="ECO:0000256" key="10">
    <source>
        <dbReference type="ARBA" id="ARBA00048743"/>
    </source>
</evidence>